<dbReference type="GO" id="GO:0004560">
    <property type="term" value="F:alpha-L-fucosidase activity"/>
    <property type="evidence" value="ECO:0007669"/>
    <property type="project" value="UniProtKB-EC"/>
</dbReference>
<evidence type="ECO:0000259" key="6">
    <source>
        <dbReference type="Pfam" id="PF01120"/>
    </source>
</evidence>
<dbReference type="EMBL" id="BMAC01000617">
    <property type="protein sequence ID" value="GFQ00211.1"/>
    <property type="molecule type" value="Genomic_DNA"/>
</dbReference>
<dbReference type="PANTHER" id="PTHR10030">
    <property type="entry name" value="ALPHA-L-FUCOSIDASE"/>
    <property type="match status" value="1"/>
</dbReference>
<dbReference type="Gene3D" id="2.60.120.260">
    <property type="entry name" value="Galactose-binding domain-like"/>
    <property type="match status" value="1"/>
</dbReference>
<dbReference type="PANTHER" id="PTHR10030:SF27">
    <property type="entry name" value="ALPHA-L-FUCOSIDASE 1"/>
    <property type="match status" value="1"/>
</dbReference>
<evidence type="ECO:0000313" key="7">
    <source>
        <dbReference type="EMBL" id="GFQ00211.1"/>
    </source>
</evidence>
<comment type="similarity">
    <text evidence="1">Belongs to the glycosyl hydrolase 29 family.</text>
</comment>
<protein>
    <recommendedName>
        <fullName evidence="2">alpha-L-fucosidase</fullName>
        <ecNumber evidence="2">3.2.1.51</ecNumber>
    </recommendedName>
</protein>
<accession>A0A830CK68</accession>
<evidence type="ECO:0000256" key="2">
    <source>
        <dbReference type="ARBA" id="ARBA00012662"/>
    </source>
</evidence>
<reference evidence="7" key="1">
    <citation type="submission" date="2020-07" db="EMBL/GenBank/DDBJ databases">
        <title>Ethylene signaling mediates host invasion by parasitic plants.</title>
        <authorList>
            <person name="Yoshida S."/>
        </authorList>
    </citation>
    <scope>NUCLEOTIDE SEQUENCE</scope>
    <source>
        <strain evidence="7">Okayama</strain>
    </source>
</reference>
<dbReference type="Pfam" id="PF01120">
    <property type="entry name" value="Alpha_L_fucos"/>
    <property type="match status" value="1"/>
</dbReference>
<comment type="caution">
    <text evidence="7">The sequence shown here is derived from an EMBL/GenBank/DDBJ whole genome shotgun (WGS) entry which is preliminary data.</text>
</comment>
<dbReference type="OrthoDB" id="6039950at2759"/>
<dbReference type="GO" id="GO:0016139">
    <property type="term" value="P:glycoside catabolic process"/>
    <property type="evidence" value="ECO:0007669"/>
    <property type="project" value="TreeGrafter"/>
</dbReference>
<dbReference type="EC" id="3.2.1.51" evidence="2"/>
<dbReference type="InterPro" id="IPR000933">
    <property type="entry name" value="Glyco_hydro_29"/>
</dbReference>
<dbReference type="InterPro" id="IPR017853">
    <property type="entry name" value="GH"/>
</dbReference>
<dbReference type="SUPFAM" id="SSF51445">
    <property type="entry name" value="(Trans)glycosidases"/>
    <property type="match status" value="1"/>
</dbReference>
<proteinExistence type="inferred from homology"/>
<evidence type="ECO:0000313" key="8">
    <source>
        <dbReference type="Proteomes" id="UP000653305"/>
    </source>
</evidence>
<name>A0A830CK68_9LAMI</name>
<keyword evidence="4" id="KW-0378">Hydrolase</keyword>
<evidence type="ECO:0000256" key="1">
    <source>
        <dbReference type="ARBA" id="ARBA00007951"/>
    </source>
</evidence>
<dbReference type="Gene3D" id="3.20.20.80">
    <property type="entry name" value="Glycosidases"/>
    <property type="match status" value="1"/>
</dbReference>
<dbReference type="AlphaFoldDB" id="A0A830CK68"/>
<feature type="domain" description="Glycoside hydrolase family 29 N-terminal" evidence="6">
    <location>
        <begin position="100"/>
        <end position="363"/>
    </location>
</feature>
<keyword evidence="3" id="KW-0732">Signal</keyword>
<keyword evidence="5" id="KW-0326">Glycosidase</keyword>
<dbReference type="SUPFAM" id="SSF49785">
    <property type="entry name" value="Galactose-binding domain-like"/>
    <property type="match status" value="1"/>
</dbReference>
<dbReference type="SMART" id="SM00812">
    <property type="entry name" value="Alpha_L_fucos"/>
    <property type="match status" value="1"/>
</dbReference>
<evidence type="ECO:0000256" key="5">
    <source>
        <dbReference type="ARBA" id="ARBA00023295"/>
    </source>
</evidence>
<dbReference type="Proteomes" id="UP000653305">
    <property type="component" value="Unassembled WGS sequence"/>
</dbReference>
<evidence type="ECO:0000256" key="3">
    <source>
        <dbReference type="ARBA" id="ARBA00022729"/>
    </source>
</evidence>
<dbReference type="GO" id="GO:0006004">
    <property type="term" value="P:fucose metabolic process"/>
    <property type="evidence" value="ECO:0007669"/>
    <property type="project" value="TreeGrafter"/>
</dbReference>
<dbReference type="GO" id="GO:0005764">
    <property type="term" value="C:lysosome"/>
    <property type="evidence" value="ECO:0007669"/>
    <property type="project" value="TreeGrafter"/>
</dbReference>
<dbReference type="InterPro" id="IPR057739">
    <property type="entry name" value="Glyco_hydro_29_N"/>
</dbReference>
<gene>
    <name evidence="7" type="ORF">PHJA_002165100</name>
</gene>
<organism evidence="7 8">
    <name type="scientific">Phtheirospermum japonicum</name>
    <dbReference type="NCBI Taxonomy" id="374723"/>
    <lineage>
        <taxon>Eukaryota</taxon>
        <taxon>Viridiplantae</taxon>
        <taxon>Streptophyta</taxon>
        <taxon>Embryophyta</taxon>
        <taxon>Tracheophyta</taxon>
        <taxon>Spermatophyta</taxon>
        <taxon>Magnoliopsida</taxon>
        <taxon>eudicotyledons</taxon>
        <taxon>Gunneridae</taxon>
        <taxon>Pentapetalae</taxon>
        <taxon>asterids</taxon>
        <taxon>lamiids</taxon>
        <taxon>Lamiales</taxon>
        <taxon>Orobanchaceae</taxon>
        <taxon>Orobanchaceae incertae sedis</taxon>
        <taxon>Phtheirospermum</taxon>
    </lineage>
</organism>
<sequence length="540" mass="60260">MTNKTPINPQKSPKPITNHPKSFSNYILIVFLIITTHCPKSQSSIATSLSSPPTPPPLPILPIPTSNQLSWQLTEMALFFHFGPNTFTNSEWGTGHADPSVFNPKSLNATQWVNVAKDSGFSRVILTAKHHDGFCLWPSQYTDYSVRSSPWRNGSGDVVKELAEAASNCGVQLGLYLSPWDRHEPCYGKTLEYNEYYLGQMTELLTGYGEIKEVWLDGAKGEGEKSMEYFFDDWFSLIHQLQPRAVIFSDAGPDVRWVGDEAGVAGTTSWSLFNRSATKIGDIDPVYSGGGDPFGHDWVPAECDVSIRPGWFWHPSESPKSAITLLDLYYKSVGRNCVLLLNVPPNSSGLISQEDIKVLQEFSEIRSSIFSRNLAKWASVSASTTRGGDTNDSRYGSRNVIEEGIYSYWAPDEARPEWILYFDFREAISFNVLMVQEPIQMGQRIIEFHLDILNGDGEWELVTSGTTVGYKRLLVFSSVKTSRLKFVVDKARADPLITYLGLYMDPFSIFGHGSEVQSGLRVNGSEPLKQTANSSLSSYM</sequence>
<dbReference type="FunFam" id="3.20.20.80:FF:000052">
    <property type="entry name" value="Putative alpha-L-fucosidase 1"/>
    <property type="match status" value="1"/>
</dbReference>
<evidence type="ECO:0000256" key="4">
    <source>
        <dbReference type="ARBA" id="ARBA00022801"/>
    </source>
</evidence>
<dbReference type="InterPro" id="IPR008979">
    <property type="entry name" value="Galactose-bd-like_sf"/>
</dbReference>
<keyword evidence="8" id="KW-1185">Reference proteome</keyword>